<dbReference type="Gene3D" id="3.20.20.140">
    <property type="entry name" value="Metal-dependent hydrolases"/>
    <property type="match status" value="1"/>
</dbReference>
<dbReference type="PANTHER" id="PTHR21039:SF0">
    <property type="entry name" value="HISTIDINOL-PHOSPHATASE"/>
    <property type="match status" value="1"/>
</dbReference>
<dbReference type="InterPro" id="IPR004013">
    <property type="entry name" value="PHP_dom"/>
</dbReference>
<dbReference type="GO" id="GO:0004401">
    <property type="term" value="F:histidinol-phosphatase activity"/>
    <property type="evidence" value="ECO:0007669"/>
    <property type="project" value="UniProtKB-UniRule"/>
</dbReference>
<proteinExistence type="inferred from homology"/>
<evidence type="ECO:0000313" key="9">
    <source>
        <dbReference type="EMBL" id="BAU28643.1"/>
    </source>
</evidence>
<gene>
    <name evidence="9" type="primary">hisK</name>
    <name evidence="9" type="ORF">CB4_02818</name>
</gene>
<dbReference type="InterPro" id="IPR016195">
    <property type="entry name" value="Pol/histidinol_Pase-like"/>
</dbReference>
<keyword evidence="5 8" id="KW-0378">Hydrolase</keyword>
<dbReference type="EMBL" id="AP017312">
    <property type="protein sequence ID" value="BAU28643.1"/>
    <property type="molecule type" value="Genomic_DNA"/>
</dbReference>
<name>A0A0U5C8J3_9BACL</name>
<dbReference type="PANTHER" id="PTHR21039">
    <property type="entry name" value="HISTIDINOL PHOSPHATASE-RELATED"/>
    <property type="match status" value="1"/>
</dbReference>
<evidence type="ECO:0000256" key="6">
    <source>
        <dbReference type="ARBA" id="ARBA00023102"/>
    </source>
</evidence>
<evidence type="ECO:0000256" key="8">
    <source>
        <dbReference type="RuleBase" id="RU366003"/>
    </source>
</evidence>
<dbReference type="EC" id="3.1.3.15" evidence="3 8"/>
<dbReference type="NCBIfam" id="TIGR01856">
    <property type="entry name" value="hisJ_fam"/>
    <property type="match status" value="1"/>
</dbReference>
<dbReference type="Pfam" id="PF02811">
    <property type="entry name" value="PHP"/>
    <property type="match status" value="1"/>
</dbReference>
<dbReference type="Proteomes" id="UP000217696">
    <property type="component" value="Chromosome"/>
</dbReference>
<dbReference type="GO" id="GO:0005737">
    <property type="term" value="C:cytoplasm"/>
    <property type="evidence" value="ECO:0007669"/>
    <property type="project" value="TreeGrafter"/>
</dbReference>
<evidence type="ECO:0000256" key="3">
    <source>
        <dbReference type="ARBA" id="ARBA00013085"/>
    </source>
</evidence>
<evidence type="ECO:0000256" key="1">
    <source>
        <dbReference type="ARBA" id="ARBA00004970"/>
    </source>
</evidence>
<comment type="catalytic activity">
    <reaction evidence="7 8">
        <text>L-histidinol phosphate + H2O = L-histidinol + phosphate</text>
        <dbReference type="Rhea" id="RHEA:14465"/>
        <dbReference type="ChEBI" id="CHEBI:15377"/>
        <dbReference type="ChEBI" id="CHEBI:43474"/>
        <dbReference type="ChEBI" id="CHEBI:57699"/>
        <dbReference type="ChEBI" id="CHEBI:57980"/>
        <dbReference type="EC" id="3.1.3.15"/>
    </reaction>
</comment>
<keyword evidence="10" id="KW-1185">Reference proteome</keyword>
<dbReference type="RefSeq" id="WP_096466381.1">
    <property type="nucleotide sequence ID" value="NZ_AP017312.1"/>
</dbReference>
<reference evidence="9 10" key="1">
    <citation type="submission" date="2015-12" db="EMBL/GenBank/DDBJ databases">
        <title>Genome sequence of Aneurinibacillus soli.</title>
        <authorList>
            <person name="Lee J.S."/>
            <person name="Lee K.C."/>
            <person name="Kim K.K."/>
            <person name="Lee B.W."/>
        </authorList>
    </citation>
    <scope>NUCLEOTIDE SEQUENCE [LARGE SCALE GENOMIC DNA]</scope>
    <source>
        <strain evidence="9 10">CB4</strain>
    </source>
</reference>
<evidence type="ECO:0000256" key="7">
    <source>
        <dbReference type="ARBA" id="ARBA00049158"/>
    </source>
</evidence>
<comment type="similarity">
    <text evidence="2 8">Belongs to the PHP hydrolase family. HisK subfamily.</text>
</comment>
<evidence type="ECO:0000313" key="10">
    <source>
        <dbReference type="Proteomes" id="UP000217696"/>
    </source>
</evidence>
<comment type="pathway">
    <text evidence="1 8">Amino-acid biosynthesis; L-histidine biosynthesis; L-histidine from 5-phospho-alpha-D-ribose 1-diphosphate: step 8/9.</text>
</comment>
<dbReference type="UniPathway" id="UPA00031">
    <property type="reaction ID" value="UER00013"/>
</dbReference>
<dbReference type="NCBIfam" id="NF005596">
    <property type="entry name" value="PRK07328.1"/>
    <property type="match status" value="1"/>
</dbReference>
<evidence type="ECO:0000256" key="5">
    <source>
        <dbReference type="ARBA" id="ARBA00022801"/>
    </source>
</evidence>
<organism evidence="9 10">
    <name type="scientific">Aneurinibacillus soli</name>
    <dbReference type="NCBI Taxonomy" id="1500254"/>
    <lineage>
        <taxon>Bacteria</taxon>
        <taxon>Bacillati</taxon>
        <taxon>Bacillota</taxon>
        <taxon>Bacilli</taxon>
        <taxon>Bacillales</taxon>
        <taxon>Paenibacillaceae</taxon>
        <taxon>Aneurinibacillus group</taxon>
        <taxon>Aneurinibacillus</taxon>
    </lineage>
</organism>
<accession>A0A0U5C8J3</accession>
<keyword evidence="4 8" id="KW-0028">Amino-acid biosynthesis</keyword>
<dbReference type="AlphaFoldDB" id="A0A0U5C8J3"/>
<sequence>MGEVHTPVAFDFHTHHERCGHAKESIRDYIEAAITQGLDIIGIADHSPYFAYEEDQAFPHIAMGKSELPVYVAEVLRLKEEYRGKIEVLLGIESDFFPEHVEVYRRCFTPYPFDYIIGSVHNVDGVSIFNKKRWNGLTEEQKVNSKETYYSLIEQSARSGMFQILGHIDAMKGFYPAFSDIQTEAVEKTLQIIAECDVAIEVNTSGKTKAVGGWYPSDDILERALYYGVDVTFGSDAHTPERVGEDFELVRQKLKEIGFTKWAIFRQKKKLLTSL</sequence>
<dbReference type="InterPro" id="IPR010140">
    <property type="entry name" value="Histidinol_P_phosphatase_HisJ"/>
</dbReference>
<evidence type="ECO:0000256" key="4">
    <source>
        <dbReference type="ARBA" id="ARBA00022605"/>
    </source>
</evidence>
<dbReference type="GO" id="GO:0000105">
    <property type="term" value="P:L-histidine biosynthetic process"/>
    <property type="evidence" value="ECO:0007669"/>
    <property type="project" value="UniProtKB-UniRule"/>
</dbReference>
<protein>
    <recommendedName>
        <fullName evidence="3 8">Histidinol-phosphatase</fullName>
        <shortName evidence="8">HolPase</shortName>
        <ecNumber evidence="3 8">3.1.3.15</ecNumber>
    </recommendedName>
</protein>
<dbReference type="KEGG" id="asoc:CB4_02818"/>
<dbReference type="SUPFAM" id="SSF89550">
    <property type="entry name" value="PHP domain-like"/>
    <property type="match status" value="1"/>
</dbReference>
<evidence type="ECO:0000256" key="2">
    <source>
        <dbReference type="ARBA" id="ARBA00009152"/>
    </source>
</evidence>
<dbReference type="OrthoDB" id="9775255at2"/>
<keyword evidence="6 8" id="KW-0368">Histidine biosynthesis</keyword>
<dbReference type="CDD" id="cd12110">
    <property type="entry name" value="PHP_HisPPase_Hisj_like"/>
    <property type="match status" value="1"/>
</dbReference>